<keyword evidence="1" id="KW-0812">Transmembrane</keyword>
<sequence>MVDINRIDLGKLDKENLEKVKLMLDINKIQADIEMTRQSVEQSRATVEKMRKENQWFPWLQIITTLTTGILTGGVVVFVLTKLLQ</sequence>
<keyword evidence="3" id="KW-1185">Reference proteome</keyword>
<keyword evidence="1" id="KW-1133">Transmembrane helix</keyword>
<gene>
    <name evidence="2" type="ORF">SAMN02745664_1234</name>
</gene>
<proteinExistence type="predicted"/>
<protein>
    <recommendedName>
        <fullName evidence="4">Haemolysin XhlA</fullName>
    </recommendedName>
</protein>
<dbReference type="Proteomes" id="UP000187495">
    <property type="component" value="Unassembled WGS sequence"/>
</dbReference>
<organism evidence="2 3">
    <name type="scientific">Moraxella cuniculi DSM 21768</name>
    <dbReference type="NCBI Taxonomy" id="1122245"/>
    <lineage>
        <taxon>Bacteria</taxon>
        <taxon>Pseudomonadati</taxon>
        <taxon>Pseudomonadota</taxon>
        <taxon>Gammaproteobacteria</taxon>
        <taxon>Moraxellales</taxon>
        <taxon>Moraxellaceae</taxon>
        <taxon>Moraxella</taxon>
    </lineage>
</organism>
<feature type="transmembrane region" description="Helical" evidence="1">
    <location>
        <begin position="59"/>
        <end position="80"/>
    </location>
</feature>
<evidence type="ECO:0000256" key="1">
    <source>
        <dbReference type="SAM" id="Phobius"/>
    </source>
</evidence>
<evidence type="ECO:0000313" key="2">
    <source>
        <dbReference type="EMBL" id="SIS07247.1"/>
    </source>
</evidence>
<evidence type="ECO:0008006" key="4">
    <source>
        <dbReference type="Google" id="ProtNLM"/>
    </source>
</evidence>
<accession>A0A1N7G3U6</accession>
<name>A0A1N7G3U6_9GAMM</name>
<keyword evidence="1" id="KW-0472">Membrane</keyword>
<dbReference type="RefSeq" id="WP_076556101.1">
    <property type="nucleotide sequence ID" value="NZ_FTNU01000023.1"/>
</dbReference>
<dbReference type="EMBL" id="FTNU01000023">
    <property type="protein sequence ID" value="SIS07247.1"/>
    <property type="molecule type" value="Genomic_DNA"/>
</dbReference>
<evidence type="ECO:0000313" key="3">
    <source>
        <dbReference type="Proteomes" id="UP000187495"/>
    </source>
</evidence>
<reference evidence="3" key="1">
    <citation type="submission" date="2017-01" db="EMBL/GenBank/DDBJ databases">
        <authorList>
            <person name="Varghese N."/>
            <person name="Submissions S."/>
        </authorList>
    </citation>
    <scope>NUCLEOTIDE SEQUENCE [LARGE SCALE GENOMIC DNA]</scope>
    <source>
        <strain evidence="3">DSM 21768</strain>
    </source>
</reference>
<dbReference type="AlphaFoldDB" id="A0A1N7G3U6"/>